<evidence type="ECO:0000313" key="1">
    <source>
        <dbReference type="EMBL" id="MFC5155138.1"/>
    </source>
</evidence>
<evidence type="ECO:0000313" key="2">
    <source>
        <dbReference type="Proteomes" id="UP001596160"/>
    </source>
</evidence>
<name>A0ABW0AN42_9ACTN</name>
<dbReference type="Proteomes" id="UP001596160">
    <property type="component" value="Unassembled WGS sequence"/>
</dbReference>
<gene>
    <name evidence="1" type="ORF">ACFPRH_25725</name>
</gene>
<reference evidence="2" key="1">
    <citation type="journal article" date="2019" name="Int. J. Syst. Evol. Microbiol.">
        <title>The Global Catalogue of Microorganisms (GCM) 10K type strain sequencing project: providing services to taxonomists for standard genome sequencing and annotation.</title>
        <authorList>
            <consortium name="The Broad Institute Genomics Platform"/>
            <consortium name="The Broad Institute Genome Sequencing Center for Infectious Disease"/>
            <person name="Wu L."/>
            <person name="Ma J."/>
        </authorList>
    </citation>
    <scope>NUCLEOTIDE SEQUENCE [LARGE SCALE GENOMIC DNA]</scope>
    <source>
        <strain evidence="2">PCU 266</strain>
    </source>
</reference>
<proteinExistence type="predicted"/>
<dbReference type="RefSeq" id="WP_344471643.1">
    <property type="nucleotide sequence ID" value="NZ_BAAASB010000001.1"/>
</dbReference>
<protein>
    <submittedName>
        <fullName evidence="1">Uncharacterized protein</fullName>
    </submittedName>
</protein>
<keyword evidence="2" id="KW-1185">Reference proteome</keyword>
<comment type="caution">
    <text evidence="1">The sequence shown here is derived from an EMBL/GenBank/DDBJ whole genome shotgun (WGS) entry which is preliminary data.</text>
</comment>
<sequence length="113" mass="12024">MTAPSPAEPGHALPDGPGTLQIHEVERQTPSGAICVVRCVGGLVLLGQLFTTDTPSRPADTPLRLELARIERYPGVLAESLDPPHAARVHLTGEHAERLLLGRGDLLRSAPMI</sequence>
<dbReference type="EMBL" id="JBHSKP010000020">
    <property type="protein sequence ID" value="MFC5155138.1"/>
    <property type="molecule type" value="Genomic_DNA"/>
</dbReference>
<accession>A0ABW0AN42</accession>
<organism evidence="1 2">
    <name type="scientific">Streptomyces amakusaensis</name>
    <dbReference type="NCBI Taxonomy" id="67271"/>
    <lineage>
        <taxon>Bacteria</taxon>
        <taxon>Bacillati</taxon>
        <taxon>Actinomycetota</taxon>
        <taxon>Actinomycetes</taxon>
        <taxon>Kitasatosporales</taxon>
        <taxon>Streptomycetaceae</taxon>
        <taxon>Streptomyces</taxon>
    </lineage>
</organism>